<dbReference type="SMART" id="SM00355">
    <property type="entry name" value="ZnF_C2H2"/>
    <property type="match status" value="5"/>
</dbReference>
<evidence type="ECO:0000256" key="4">
    <source>
        <dbReference type="ARBA" id="ARBA00022833"/>
    </source>
</evidence>
<accession>A0ABR3G847</accession>
<name>A0ABR3G847_9PEZI</name>
<dbReference type="PROSITE" id="PS00028">
    <property type="entry name" value="ZINC_FINGER_C2H2_1"/>
    <property type="match status" value="3"/>
</dbReference>
<evidence type="ECO:0000313" key="7">
    <source>
        <dbReference type="EMBL" id="KAL0631751.1"/>
    </source>
</evidence>
<dbReference type="InterPro" id="IPR022755">
    <property type="entry name" value="Znf_C2H2_jaz"/>
</dbReference>
<dbReference type="EMBL" id="JBBBZM010000215">
    <property type="protein sequence ID" value="KAL0631751.1"/>
    <property type="molecule type" value="Genomic_DNA"/>
</dbReference>
<organism evidence="7 8">
    <name type="scientific">Discina gigas</name>
    <dbReference type="NCBI Taxonomy" id="1032678"/>
    <lineage>
        <taxon>Eukaryota</taxon>
        <taxon>Fungi</taxon>
        <taxon>Dikarya</taxon>
        <taxon>Ascomycota</taxon>
        <taxon>Pezizomycotina</taxon>
        <taxon>Pezizomycetes</taxon>
        <taxon>Pezizales</taxon>
        <taxon>Discinaceae</taxon>
        <taxon>Discina</taxon>
    </lineage>
</organism>
<evidence type="ECO:0000313" key="8">
    <source>
        <dbReference type="Proteomes" id="UP001447188"/>
    </source>
</evidence>
<keyword evidence="3 5" id="KW-0863">Zinc-finger</keyword>
<evidence type="ECO:0000256" key="1">
    <source>
        <dbReference type="ARBA" id="ARBA00022723"/>
    </source>
</evidence>
<feature type="domain" description="C2H2-type" evidence="6">
    <location>
        <begin position="131"/>
        <end position="155"/>
    </location>
</feature>
<dbReference type="InterPro" id="IPR013087">
    <property type="entry name" value="Znf_C2H2_type"/>
</dbReference>
<evidence type="ECO:0000259" key="6">
    <source>
        <dbReference type="PROSITE" id="PS50157"/>
    </source>
</evidence>
<evidence type="ECO:0000256" key="2">
    <source>
        <dbReference type="ARBA" id="ARBA00022737"/>
    </source>
</evidence>
<proteinExistence type="predicted"/>
<dbReference type="PANTHER" id="PTHR24409">
    <property type="entry name" value="ZINC FINGER PROTEIN 142"/>
    <property type="match status" value="1"/>
</dbReference>
<dbReference type="Proteomes" id="UP001447188">
    <property type="component" value="Unassembled WGS sequence"/>
</dbReference>
<dbReference type="Pfam" id="PF12171">
    <property type="entry name" value="zf-C2H2_jaz"/>
    <property type="match status" value="1"/>
</dbReference>
<dbReference type="PANTHER" id="PTHR24409:SF295">
    <property type="entry name" value="AZ2-RELATED"/>
    <property type="match status" value="1"/>
</dbReference>
<sequence>MDQHYSLMHPPAAAVPSQARAVVRAARCRLCHLKFFTKGSMDEHYAAMHPTPPETPLPLEPTPCGKCHILFYSQGSMDQHCSTMHPALPDTLPLEPTTCGKCHILFYTQESMDQHCATMHPTPRFARVGQFGCTPCSKRFINQYALDQHMVSAAHPEYVLKGHRRPLFKCEECTRTFEVKDLLILHAASHVQQRLGR</sequence>
<evidence type="ECO:0000256" key="5">
    <source>
        <dbReference type="PROSITE-ProRule" id="PRU00042"/>
    </source>
</evidence>
<gene>
    <name evidence="7" type="ORF">Q9L58_009380</name>
</gene>
<dbReference type="Gene3D" id="3.30.160.60">
    <property type="entry name" value="Classic Zinc Finger"/>
    <property type="match status" value="2"/>
</dbReference>
<keyword evidence="8" id="KW-1185">Reference proteome</keyword>
<reference evidence="7 8" key="1">
    <citation type="submission" date="2024-02" db="EMBL/GenBank/DDBJ databases">
        <title>Discinaceae phylogenomics.</title>
        <authorList>
            <person name="Dirks A.C."/>
            <person name="James T.Y."/>
        </authorList>
    </citation>
    <scope>NUCLEOTIDE SEQUENCE [LARGE SCALE GENOMIC DNA]</scope>
    <source>
        <strain evidence="7 8">ACD0624</strain>
    </source>
</reference>
<dbReference type="PROSITE" id="PS50157">
    <property type="entry name" value="ZINC_FINGER_C2H2_2"/>
    <property type="match status" value="2"/>
</dbReference>
<protein>
    <recommendedName>
        <fullName evidence="6">C2H2-type domain-containing protein</fullName>
    </recommendedName>
</protein>
<keyword evidence="4" id="KW-0862">Zinc</keyword>
<comment type="caution">
    <text evidence="7">The sequence shown here is derived from an EMBL/GenBank/DDBJ whole genome shotgun (WGS) entry which is preliminary data.</text>
</comment>
<feature type="domain" description="C2H2-type" evidence="6">
    <location>
        <begin position="168"/>
        <end position="195"/>
    </location>
</feature>
<evidence type="ECO:0000256" key="3">
    <source>
        <dbReference type="ARBA" id="ARBA00022771"/>
    </source>
</evidence>
<dbReference type="InterPro" id="IPR036236">
    <property type="entry name" value="Znf_C2H2_sf"/>
</dbReference>
<dbReference type="SUPFAM" id="SSF57667">
    <property type="entry name" value="beta-beta-alpha zinc fingers"/>
    <property type="match status" value="1"/>
</dbReference>
<keyword evidence="2" id="KW-0677">Repeat</keyword>
<keyword evidence="1" id="KW-0479">Metal-binding</keyword>